<keyword evidence="1" id="KW-0805">Transcription regulation</keyword>
<dbReference type="GO" id="GO:0003677">
    <property type="term" value="F:DNA binding"/>
    <property type="evidence" value="ECO:0007669"/>
    <property type="project" value="UniProtKB-KW"/>
</dbReference>
<keyword evidence="6" id="KW-1185">Reference proteome</keyword>
<reference evidence="6" key="1">
    <citation type="submission" date="2016-10" db="EMBL/GenBank/DDBJ databases">
        <authorList>
            <person name="Varghese N."/>
            <person name="Submissions S."/>
        </authorList>
    </citation>
    <scope>NUCLEOTIDE SEQUENCE [LARGE SCALE GENOMIC DNA]</scope>
    <source>
        <strain evidence="6">DSM 45079</strain>
    </source>
</reference>
<dbReference type="AlphaFoldDB" id="A0A1H2LMG8"/>
<evidence type="ECO:0000313" key="6">
    <source>
        <dbReference type="Proteomes" id="UP000182977"/>
    </source>
</evidence>
<dbReference type="STRING" id="419479.SAMN04488563_6402"/>
<dbReference type="Proteomes" id="UP000182977">
    <property type="component" value="Chromosome I"/>
</dbReference>
<dbReference type="Gene3D" id="1.10.10.10">
    <property type="entry name" value="Winged helix-like DNA-binding domain superfamily/Winged helix DNA-binding domain"/>
    <property type="match status" value="1"/>
</dbReference>
<protein>
    <submittedName>
        <fullName evidence="5">DNA-binding transcriptional regulator, HxlR family</fullName>
    </submittedName>
</protein>
<accession>A0A1H2LMG8</accession>
<evidence type="ECO:0000259" key="4">
    <source>
        <dbReference type="PROSITE" id="PS51118"/>
    </source>
</evidence>
<dbReference type="RefSeq" id="WP_046768711.1">
    <property type="nucleotide sequence ID" value="NZ_KQ061227.1"/>
</dbReference>
<dbReference type="EMBL" id="LT629791">
    <property type="protein sequence ID" value="SDU82203.1"/>
    <property type="molecule type" value="Genomic_DNA"/>
</dbReference>
<dbReference type="SUPFAM" id="SSF46785">
    <property type="entry name" value="Winged helix' DNA-binding domain"/>
    <property type="match status" value="1"/>
</dbReference>
<gene>
    <name evidence="5" type="ORF">SAMN04488563_6402</name>
</gene>
<dbReference type="PROSITE" id="PS51118">
    <property type="entry name" value="HTH_HXLR"/>
    <property type="match status" value="1"/>
</dbReference>
<dbReference type="OrthoDB" id="9792527at2"/>
<dbReference type="PANTHER" id="PTHR33204:SF18">
    <property type="entry name" value="TRANSCRIPTIONAL REGULATORY PROTEIN"/>
    <property type="match status" value="1"/>
</dbReference>
<evidence type="ECO:0000256" key="1">
    <source>
        <dbReference type="ARBA" id="ARBA00023015"/>
    </source>
</evidence>
<evidence type="ECO:0000256" key="3">
    <source>
        <dbReference type="ARBA" id="ARBA00023163"/>
    </source>
</evidence>
<evidence type="ECO:0000313" key="5">
    <source>
        <dbReference type="EMBL" id="SDU82203.1"/>
    </source>
</evidence>
<dbReference type="InterPro" id="IPR036388">
    <property type="entry name" value="WH-like_DNA-bd_sf"/>
</dbReference>
<sequence>MGEAHEPRSGCPINAAVEVFGDRWSLLVLRDIIFGGRRYFRELQAGSMEGIASNILADRLKRLVEFGLLTREDVRPGQRARYSLTEPAIQLVPVFAQLGSWGARHRPTSSELRAGAEVLEQGGPALWLELMDELRRSHLGSPPAASSS</sequence>
<proteinExistence type="predicted"/>
<dbReference type="InterPro" id="IPR002577">
    <property type="entry name" value="HTH_HxlR"/>
</dbReference>
<feature type="domain" description="HTH hxlR-type" evidence="4">
    <location>
        <begin position="11"/>
        <end position="110"/>
    </location>
</feature>
<name>A0A1H2LMG8_9ACTN</name>
<dbReference type="Pfam" id="PF01638">
    <property type="entry name" value="HxlR"/>
    <property type="match status" value="1"/>
</dbReference>
<keyword evidence="3" id="KW-0804">Transcription</keyword>
<organism evidence="5 6">
    <name type="scientific">Jiangella alkaliphila</name>
    <dbReference type="NCBI Taxonomy" id="419479"/>
    <lineage>
        <taxon>Bacteria</taxon>
        <taxon>Bacillati</taxon>
        <taxon>Actinomycetota</taxon>
        <taxon>Actinomycetes</taxon>
        <taxon>Jiangellales</taxon>
        <taxon>Jiangellaceae</taxon>
        <taxon>Jiangella</taxon>
    </lineage>
</organism>
<dbReference type="PANTHER" id="PTHR33204">
    <property type="entry name" value="TRANSCRIPTIONAL REGULATOR, MARR FAMILY"/>
    <property type="match status" value="1"/>
</dbReference>
<evidence type="ECO:0000256" key="2">
    <source>
        <dbReference type="ARBA" id="ARBA00023125"/>
    </source>
</evidence>
<dbReference type="InterPro" id="IPR036390">
    <property type="entry name" value="WH_DNA-bd_sf"/>
</dbReference>
<keyword evidence="2 5" id="KW-0238">DNA-binding</keyword>